<evidence type="ECO:0000313" key="2">
    <source>
        <dbReference type="Proteomes" id="UP000225617"/>
    </source>
</evidence>
<keyword evidence="2" id="KW-1185">Reference proteome</keyword>
<sequence length="45" mass="4895">MSGQILSAGNVHGHDNNQKDVPLAIGLLPDYERLQHKYDLATPAP</sequence>
<accession>A0A1L6Z507</accession>
<dbReference type="EMBL" id="KX845404">
    <property type="protein sequence ID" value="APT41091.1"/>
    <property type="molecule type" value="Genomic_DNA"/>
</dbReference>
<dbReference type="KEGG" id="vg:40073055"/>
<evidence type="ECO:0000313" key="1">
    <source>
        <dbReference type="EMBL" id="APT41091.1"/>
    </source>
</evidence>
<dbReference type="RefSeq" id="YP_009597424.1">
    <property type="nucleotide sequence ID" value="NC_041899.1"/>
</dbReference>
<proteinExistence type="predicted"/>
<organism evidence="1 2">
    <name type="scientific">Klebsiella phage vB_Kpn_IME260</name>
    <dbReference type="NCBI Taxonomy" id="1912318"/>
    <lineage>
        <taxon>Viruses</taxon>
        <taxon>Duplodnaviria</taxon>
        <taxon>Heunggongvirae</taxon>
        <taxon>Uroviricota</taxon>
        <taxon>Caudoviricetes</taxon>
        <taxon>Demerecviridae</taxon>
        <taxon>Sugarlandvirus</taxon>
        <taxon>Sugarlandvirus IME260</taxon>
    </lineage>
</organism>
<protein>
    <submittedName>
        <fullName evidence="1">Uncharacterized protein</fullName>
    </submittedName>
</protein>
<name>A0A1L6Z507_9CAUD</name>
<reference evidence="1" key="1">
    <citation type="submission" date="2017-01" db="EMBL/GenBank/DDBJ databases">
        <title>Complete Genome Sequence of two Novel Multi-drug resistant Klebsiella pneumoniae Phage vB_Kpn_IME260.</title>
        <authorList>
            <person name="Xing S."/>
            <person name="Pan X."/>
            <person name="Sun Q."/>
            <person name="Pei G."/>
            <person name="Mi Z."/>
            <person name="An X."/>
            <person name="Tong Y."/>
        </authorList>
    </citation>
    <scope>NUCLEOTIDE SEQUENCE [LARGE SCALE GENOMIC DNA]</scope>
</reference>
<dbReference type="Proteomes" id="UP000225617">
    <property type="component" value="Segment"/>
</dbReference>
<dbReference type="GeneID" id="40073055"/>